<dbReference type="EMBL" id="JATAAI010000002">
    <property type="protein sequence ID" value="KAK1747410.1"/>
    <property type="molecule type" value="Genomic_DNA"/>
</dbReference>
<feature type="domain" description="Methyltransferase FkbM" evidence="1">
    <location>
        <begin position="160"/>
        <end position="220"/>
    </location>
</feature>
<keyword evidence="3" id="KW-1185">Reference proteome</keyword>
<dbReference type="SUPFAM" id="SSF53335">
    <property type="entry name" value="S-adenosyl-L-methionine-dependent methyltransferases"/>
    <property type="match status" value="1"/>
</dbReference>
<dbReference type="Proteomes" id="UP001224775">
    <property type="component" value="Unassembled WGS sequence"/>
</dbReference>
<dbReference type="InterPro" id="IPR029063">
    <property type="entry name" value="SAM-dependent_MTases_sf"/>
</dbReference>
<dbReference type="Gene3D" id="3.40.50.150">
    <property type="entry name" value="Vaccinia Virus protein VP39"/>
    <property type="match status" value="1"/>
</dbReference>
<name>A0AAD8YLI7_9STRA</name>
<evidence type="ECO:0000313" key="2">
    <source>
        <dbReference type="EMBL" id="KAK1747410.1"/>
    </source>
</evidence>
<evidence type="ECO:0000313" key="3">
    <source>
        <dbReference type="Proteomes" id="UP001224775"/>
    </source>
</evidence>
<protein>
    <recommendedName>
        <fullName evidence="1">Methyltransferase FkbM domain-containing protein</fullName>
    </recommendedName>
</protein>
<evidence type="ECO:0000259" key="1">
    <source>
        <dbReference type="Pfam" id="PF05050"/>
    </source>
</evidence>
<gene>
    <name evidence="2" type="ORF">QTG54_001373</name>
</gene>
<sequence>MEFMNHQPELIYKLLPAELLDRDVKQKKYYVAVDLGSNLGYYSMLLASRASPDTAWLQRSSAALNGLLLSTLTTQSAVSHGGSLTIVDRGVTDEPTIGRLSRHSDSPGMTSFSAGGKFDLKTGDAGTALDVDIQLVRAKDVLEELGIPPTIKATPKDEQSHILHLLKIDVEGFELKALKGLDLDLYRFRHIVMEYFPDMLRGAGTDPPEVLLYILSHGYTFYEIVGSTGELREINVGDNDATGLRDWAENAEKKSGSGFHINLFASIALEDLEGFIEE</sequence>
<comment type="caution">
    <text evidence="2">The sequence shown here is derived from an EMBL/GenBank/DDBJ whole genome shotgun (WGS) entry which is preliminary data.</text>
</comment>
<accession>A0AAD8YLI7</accession>
<reference evidence="2" key="1">
    <citation type="submission" date="2023-06" db="EMBL/GenBank/DDBJ databases">
        <title>Survivors Of The Sea: Transcriptome response of Skeletonema marinoi to long-term dormancy.</title>
        <authorList>
            <person name="Pinder M.I.M."/>
            <person name="Kourtchenko O."/>
            <person name="Robertson E.K."/>
            <person name="Larsson T."/>
            <person name="Maumus F."/>
            <person name="Osuna-Cruz C.M."/>
            <person name="Vancaester E."/>
            <person name="Stenow R."/>
            <person name="Vandepoele K."/>
            <person name="Ploug H."/>
            <person name="Bruchert V."/>
            <person name="Godhe A."/>
            <person name="Topel M."/>
        </authorList>
    </citation>
    <scope>NUCLEOTIDE SEQUENCE</scope>
    <source>
        <strain evidence="2">R05AC</strain>
    </source>
</reference>
<proteinExistence type="predicted"/>
<organism evidence="2 3">
    <name type="scientific">Skeletonema marinoi</name>
    <dbReference type="NCBI Taxonomy" id="267567"/>
    <lineage>
        <taxon>Eukaryota</taxon>
        <taxon>Sar</taxon>
        <taxon>Stramenopiles</taxon>
        <taxon>Ochrophyta</taxon>
        <taxon>Bacillariophyta</taxon>
        <taxon>Coscinodiscophyceae</taxon>
        <taxon>Thalassiosirophycidae</taxon>
        <taxon>Thalassiosirales</taxon>
        <taxon>Skeletonemataceae</taxon>
        <taxon>Skeletonema</taxon>
        <taxon>Skeletonema marinoi-dohrnii complex</taxon>
    </lineage>
</organism>
<dbReference type="Pfam" id="PF05050">
    <property type="entry name" value="Methyltransf_21"/>
    <property type="match status" value="1"/>
</dbReference>
<dbReference type="AlphaFoldDB" id="A0AAD8YLI7"/>
<dbReference type="InterPro" id="IPR006342">
    <property type="entry name" value="FkbM_mtfrase"/>
</dbReference>